<dbReference type="AlphaFoldDB" id="A0A165QVL4"/>
<reference evidence="2 3" key="1">
    <citation type="journal article" date="2016" name="Mol. Biol. Evol.">
        <title>Comparative Genomics of Early-Diverging Mushroom-Forming Fungi Provides Insights into the Origins of Lignocellulose Decay Capabilities.</title>
        <authorList>
            <person name="Nagy L.G."/>
            <person name="Riley R."/>
            <person name="Tritt A."/>
            <person name="Adam C."/>
            <person name="Daum C."/>
            <person name="Floudas D."/>
            <person name="Sun H."/>
            <person name="Yadav J.S."/>
            <person name="Pangilinan J."/>
            <person name="Larsson K.H."/>
            <person name="Matsuura K."/>
            <person name="Barry K."/>
            <person name="Labutti K."/>
            <person name="Kuo R."/>
            <person name="Ohm R.A."/>
            <person name="Bhattacharya S.S."/>
            <person name="Shirouzu T."/>
            <person name="Yoshinaga Y."/>
            <person name="Martin F.M."/>
            <person name="Grigoriev I.V."/>
            <person name="Hibbett D.S."/>
        </authorList>
    </citation>
    <scope>NUCLEOTIDE SEQUENCE [LARGE SCALE GENOMIC DNA]</scope>
    <source>
        <strain evidence="2 3">HHB14362 ss-1</strain>
    </source>
</reference>
<gene>
    <name evidence="2" type="ORF">NEOLEDRAFT_1137300</name>
</gene>
<proteinExistence type="predicted"/>
<sequence length="69" mass="7896">MSNKLANPATLFRHIDHQGSEHAGSKSGAQQGAVQSEGHQMQHEPYQRKSEIKTDTVRRRNEDWCLDEH</sequence>
<organism evidence="2 3">
    <name type="scientific">Neolentinus lepideus HHB14362 ss-1</name>
    <dbReference type="NCBI Taxonomy" id="1314782"/>
    <lineage>
        <taxon>Eukaryota</taxon>
        <taxon>Fungi</taxon>
        <taxon>Dikarya</taxon>
        <taxon>Basidiomycota</taxon>
        <taxon>Agaricomycotina</taxon>
        <taxon>Agaricomycetes</taxon>
        <taxon>Gloeophyllales</taxon>
        <taxon>Gloeophyllaceae</taxon>
        <taxon>Neolentinus</taxon>
    </lineage>
</organism>
<dbReference type="EMBL" id="KV425590">
    <property type="protein sequence ID" value="KZT22938.1"/>
    <property type="molecule type" value="Genomic_DNA"/>
</dbReference>
<feature type="compositionally biased region" description="Polar residues" evidence="1">
    <location>
        <begin position="27"/>
        <end position="39"/>
    </location>
</feature>
<keyword evidence="3" id="KW-1185">Reference proteome</keyword>
<feature type="compositionally biased region" description="Basic and acidic residues" evidence="1">
    <location>
        <begin position="13"/>
        <end position="24"/>
    </location>
</feature>
<feature type="compositionally biased region" description="Basic and acidic residues" evidence="1">
    <location>
        <begin position="40"/>
        <end position="69"/>
    </location>
</feature>
<dbReference type="Proteomes" id="UP000076761">
    <property type="component" value="Unassembled WGS sequence"/>
</dbReference>
<evidence type="ECO:0000313" key="3">
    <source>
        <dbReference type="Proteomes" id="UP000076761"/>
    </source>
</evidence>
<evidence type="ECO:0000313" key="2">
    <source>
        <dbReference type="EMBL" id="KZT22938.1"/>
    </source>
</evidence>
<dbReference type="InParanoid" id="A0A165QVL4"/>
<evidence type="ECO:0000256" key="1">
    <source>
        <dbReference type="SAM" id="MobiDB-lite"/>
    </source>
</evidence>
<feature type="region of interest" description="Disordered" evidence="1">
    <location>
        <begin position="1"/>
        <end position="69"/>
    </location>
</feature>
<protein>
    <submittedName>
        <fullName evidence="2">Uncharacterized protein</fullName>
    </submittedName>
</protein>
<accession>A0A165QVL4</accession>
<name>A0A165QVL4_9AGAM</name>